<accession>A0A932GM98</accession>
<dbReference type="EMBL" id="JACPSX010000015">
    <property type="protein sequence ID" value="MBI3013647.1"/>
    <property type="molecule type" value="Genomic_DNA"/>
</dbReference>
<dbReference type="InterPro" id="IPR043129">
    <property type="entry name" value="ATPase_NBD"/>
</dbReference>
<evidence type="ECO:0000313" key="2">
    <source>
        <dbReference type="EMBL" id="MBI3013647.1"/>
    </source>
</evidence>
<dbReference type="SUPFAM" id="SSF53067">
    <property type="entry name" value="Actin-like ATPase domain"/>
    <property type="match status" value="1"/>
</dbReference>
<feature type="non-terminal residue" evidence="2">
    <location>
        <position position="230"/>
    </location>
</feature>
<dbReference type="InterPro" id="IPR000600">
    <property type="entry name" value="ROK"/>
</dbReference>
<dbReference type="PANTHER" id="PTHR18964">
    <property type="entry name" value="ROK (REPRESSOR, ORF, KINASE) FAMILY"/>
    <property type="match status" value="1"/>
</dbReference>
<sequence>MTRQEVIASLDVGGTTISAGIVSTQGEILLQRSAPTYDLGRSDCVLLHIMYIAREMALKAREIGFNLLGVGVGLPGAVNVDTGTIGYDIQNIPEIACFPLGVILNNYCEATTVLDNDVNALALGEMYFGQARGVRNLVFIALGTGVGGGVVLNGEIHRGANWYGGELGHMTLNPNGRPCFCGSRGCLKTYVSGPDVVAQIRERLDAREAPLLMNLCGNDPARVLPEQVFA</sequence>
<name>A0A932GM98_UNCTE</name>
<dbReference type="PANTHER" id="PTHR18964:SF149">
    <property type="entry name" value="BIFUNCTIONAL UDP-N-ACETYLGLUCOSAMINE 2-EPIMERASE_N-ACETYLMANNOSAMINE KINASE"/>
    <property type="match status" value="1"/>
</dbReference>
<organism evidence="2 3">
    <name type="scientific">Tectimicrobiota bacterium</name>
    <dbReference type="NCBI Taxonomy" id="2528274"/>
    <lineage>
        <taxon>Bacteria</taxon>
        <taxon>Pseudomonadati</taxon>
        <taxon>Nitrospinota/Tectimicrobiota group</taxon>
        <taxon>Candidatus Tectimicrobiota</taxon>
    </lineage>
</organism>
<comment type="caution">
    <text evidence="2">The sequence shown here is derived from an EMBL/GenBank/DDBJ whole genome shotgun (WGS) entry which is preliminary data.</text>
</comment>
<dbReference type="AlphaFoldDB" id="A0A932GM98"/>
<evidence type="ECO:0000256" key="1">
    <source>
        <dbReference type="ARBA" id="ARBA00006479"/>
    </source>
</evidence>
<gene>
    <name evidence="2" type="ORF">HYY65_00975</name>
</gene>
<comment type="similarity">
    <text evidence="1">Belongs to the ROK (NagC/XylR) family.</text>
</comment>
<dbReference type="PROSITE" id="PS01125">
    <property type="entry name" value="ROK"/>
    <property type="match status" value="1"/>
</dbReference>
<evidence type="ECO:0000313" key="3">
    <source>
        <dbReference type="Proteomes" id="UP000741360"/>
    </source>
</evidence>
<proteinExistence type="inferred from homology"/>
<dbReference type="InterPro" id="IPR049874">
    <property type="entry name" value="ROK_cs"/>
</dbReference>
<dbReference type="Gene3D" id="3.30.420.40">
    <property type="match status" value="2"/>
</dbReference>
<protein>
    <submittedName>
        <fullName evidence="2">ROK family protein</fullName>
    </submittedName>
</protein>
<reference evidence="2" key="1">
    <citation type="submission" date="2020-07" db="EMBL/GenBank/DDBJ databases">
        <title>Huge and variable diversity of episymbiotic CPR bacteria and DPANN archaea in groundwater ecosystems.</title>
        <authorList>
            <person name="He C.Y."/>
            <person name="Keren R."/>
            <person name="Whittaker M."/>
            <person name="Farag I.F."/>
            <person name="Doudna J."/>
            <person name="Cate J.H.D."/>
            <person name="Banfield J.F."/>
        </authorList>
    </citation>
    <scope>NUCLEOTIDE SEQUENCE</scope>
    <source>
        <strain evidence="2">NC_groundwater_717_Ag_S-0.2um_59_8</strain>
    </source>
</reference>
<dbReference type="Pfam" id="PF00480">
    <property type="entry name" value="ROK"/>
    <property type="match status" value="1"/>
</dbReference>
<dbReference type="Proteomes" id="UP000741360">
    <property type="component" value="Unassembled WGS sequence"/>
</dbReference>